<evidence type="ECO:0000313" key="1">
    <source>
        <dbReference type="EMBL" id="KAK3721581.1"/>
    </source>
</evidence>
<accession>A0ACC3NRG8</accession>
<evidence type="ECO:0000313" key="2">
    <source>
        <dbReference type="Proteomes" id="UP001281147"/>
    </source>
</evidence>
<organism evidence="1 2">
    <name type="scientific">Vermiconidia calcicola</name>
    <dbReference type="NCBI Taxonomy" id="1690605"/>
    <lineage>
        <taxon>Eukaryota</taxon>
        <taxon>Fungi</taxon>
        <taxon>Dikarya</taxon>
        <taxon>Ascomycota</taxon>
        <taxon>Pezizomycotina</taxon>
        <taxon>Dothideomycetes</taxon>
        <taxon>Dothideomycetidae</taxon>
        <taxon>Mycosphaerellales</taxon>
        <taxon>Extremaceae</taxon>
        <taxon>Vermiconidia</taxon>
    </lineage>
</organism>
<protein>
    <submittedName>
        <fullName evidence="1">Uncharacterized protein</fullName>
    </submittedName>
</protein>
<dbReference type="Proteomes" id="UP001281147">
    <property type="component" value="Unassembled WGS sequence"/>
</dbReference>
<dbReference type="EMBL" id="JAUTXU010000017">
    <property type="protein sequence ID" value="KAK3721581.1"/>
    <property type="molecule type" value="Genomic_DNA"/>
</dbReference>
<name>A0ACC3NRG8_9PEZI</name>
<proteinExistence type="predicted"/>
<keyword evidence="2" id="KW-1185">Reference proteome</keyword>
<comment type="caution">
    <text evidence="1">The sequence shown here is derived from an EMBL/GenBank/DDBJ whole genome shotgun (WGS) entry which is preliminary data.</text>
</comment>
<gene>
    <name evidence="1" type="ORF">LTR37_003137</name>
</gene>
<sequence>MLTVVGIAVFVTLMRSAAGIAGDFPPLPTIIPTIFDPGAPDPQKCPGYKASNVVEFEHALEADLTLAGPACNAFETEIPDLVLKVAYQTKERLNVRIQPKYIGSANSSWFVLDDQFLRQPEWDGRTTRYSSDLKFSWSNEPSFQFAITRQHDGEEIFSTFGHVIVYEEQSHELMTNMVDDYNVYGLAENIHNFRLGTNYTQTLFNADTADALDENAYGTHPFYQETRYHDGQPSTAHGVYARNAHAQEWLMRESTLTYRAIGGSFDFYFLSGQQSDLTGTSTSSSSALDVFRQYQRGCVGLPAMQQFWTLGFHQSKWGWSSIDELREVVANYSAADIPLESIWNDIDVYDQHRIFTNGAMGYPSKGMHEFIDFLHERDQHYVAIQDSNVYFPDPSNATDVASYPAFGRGAEVNAFIRDATTGYFYIGENWPGYSVWADWLNPKAQAFWTEEVTRFHDLIPFDGVWVDLNEPQSFCSFSCGNIALDPSLLSSLAGGVSEAPAADPRNLIFPPYKINKYVKGVLGKLLEPPS</sequence>
<reference evidence="1" key="1">
    <citation type="submission" date="2023-07" db="EMBL/GenBank/DDBJ databases">
        <title>Black Yeasts Isolated from many extreme environments.</title>
        <authorList>
            <person name="Coleine C."/>
            <person name="Stajich J.E."/>
            <person name="Selbmann L."/>
        </authorList>
    </citation>
    <scope>NUCLEOTIDE SEQUENCE</scope>
    <source>
        <strain evidence="1">CCFEE 5714</strain>
    </source>
</reference>